<evidence type="ECO:0000313" key="21">
    <source>
        <dbReference type="Proteomes" id="UP000037397"/>
    </source>
</evidence>
<feature type="binding site" evidence="13">
    <location>
        <position position="11"/>
    </location>
    <ligand>
        <name>NADPH</name>
        <dbReference type="ChEBI" id="CHEBI:57783"/>
    </ligand>
</feature>
<comment type="catalytic activity">
    <reaction evidence="9">
        <text>sn-glycerol 3-phosphate + NADP(+) = dihydroxyacetone phosphate + NADPH + H(+)</text>
        <dbReference type="Rhea" id="RHEA:11096"/>
        <dbReference type="ChEBI" id="CHEBI:15378"/>
        <dbReference type="ChEBI" id="CHEBI:57597"/>
        <dbReference type="ChEBI" id="CHEBI:57642"/>
        <dbReference type="ChEBI" id="CHEBI:57783"/>
        <dbReference type="ChEBI" id="CHEBI:58349"/>
        <dbReference type="EC" id="1.1.1.94"/>
    </reaction>
    <physiologicalReaction direction="right-to-left" evidence="9">
        <dbReference type="Rhea" id="RHEA:11098"/>
    </physiologicalReaction>
</comment>
<dbReference type="PANTHER" id="PTHR11728:SF1">
    <property type="entry name" value="GLYCEROL-3-PHOSPHATE DEHYDROGENASE [NAD(+)] 2, CHLOROPLASTIC"/>
    <property type="match status" value="1"/>
</dbReference>
<evidence type="ECO:0000256" key="10">
    <source>
        <dbReference type="ARBA" id="ARBA00066687"/>
    </source>
</evidence>
<feature type="binding site" evidence="13">
    <location>
        <position position="191"/>
    </location>
    <ligand>
        <name>sn-glycerol 3-phosphate</name>
        <dbReference type="ChEBI" id="CHEBI:57597"/>
    </ligand>
</feature>
<dbReference type="PANTHER" id="PTHR11728">
    <property type="entry name" value="GLYCEROL-3-PHOSPHATE DEHYDROGENASE"/>
    <property type="match status" value="1"/>
</dbReference>
<evidence type="ECO:0000256" key="16">
    <source>
        <dbReference type="PIRSR" id="PIRSR000114-3"/>
    </source>
</evidence>
<dbReference type="FunFam" id="1.10.1040.10:FF:000001">
    <property type="entry name" value="Glycerol-3-phosphate dehydrogenase [NAD(P)+]"/>
    <property type="match status" value="1"/>
</dbReference>
<comment type="similarity">
    <text evidence="1 13 17">Belongs to the NAD-dependent glycerol-3-phosphate dehydrogenase family.</text>
</comment>
<dbReference type="OrthoDB" id="9812273at2"/>
<feature type="binding site" evidence="13">
    <location>
        <position position="244"/>
    </location>
    <ligand>
        <name>sn-glycerol 3-phosphate</name>
        <dbReference type="ChEBI" id="CHEBI:57597"/>
    </ligand>
</feature>
<feature type="binding site" evidence="13">
    <location>
        <position position="49"/>
    </location>
    <ligand>
        <name>NADPH</name>
        <dbReference type="ChEBI" id="CHEBI:57783"/>
    </ligand>
</feature>
<feature type="binding site" evidence="16">
    <location>
        <position position="140"/>
    </location>
    <ligand>
        <name>NAD(+)</name>
        <dbReference type="ChEBI" id="CHEBI:57540"/>
    </ligand>
</feature>
<name>A0A0L6CIR5_9MICO</name>
<evidence type="ECO:0000259" key="18">
    <source>
        <dbReference type="Pfam" id="PF01210"/>
    </source>
</evidence>
<feature type="binding site" evidence="13">
    <location>
        <position position="106"/>
    </location>
    <ligand>
        <name>sn-glycerol 3-phosphate</name>
        <dbReference type="ChEBI" id="CHEBI:57597"/>
    </ligand>
</feature>
<protein>
    <recommendedName>
        <fullName evidence="11 13">Glycerol-3-phosphate dehydrogenase [NAD(P)+]</fullName>
        <ecNumber evidence="10 13">1.1.1.94</ecNumber>
    </recommendedName>
    <alternativeName>
        <fullName evidence="13">NAD(P)(+)-dependent glycerol-3-phosphate dehydrogenase</fullName>
    </alternativeName>
    <alternativeName>
        <fullName evidence="12 13">NAD(P)H-dependent dihydroxyacetone-phosphate reductase</fullName>
    </alternativeName>
</protein>
<feature type="binding site" evidence="15">
    <location>
        <begin position="255"/>
        <end position="256"/>
    </location>
    <ligand>
        <name>substrate</name>
    </ligand>
</feature>
<feature type="domain" description="Glycerol-3-phosphate dehydrogenase NAD-dependent C-terminal" evidence="19">
    <location>
        <begin position="180"/>
        <end position="320"/>
    </location>
</feature>
<dbReference type="NCBIfam" id="NF000940">
    <property type="entry name" value="PRK00094.1-2"/>
    <property type="match status" value="1"/>
</dbReference>
<feature type="binding site" evidence="15">
    <location>
        <position position="106"/>
    </location>
    <ligand>
        <name>substrate</name>
    </ligand>
</feature>
<dbReference type="NCBIfam" id="NF000942">
    <property type="entry name" value="PRK00094.1-4"/>
    <property type="match status" value="1"/>
</dbReference>
<evidence type="ECO:0000256" key="5">
    <source>
        <dbReference type="ARBA" id="ARBA00023027"/>
    </source>
</evidence>
<dbReference type="GO" id="GO:0051287">
    <property type="term" value="F:NAD binding"/>
    <property type="evidence" value="ECO:0007669"/>
    <property type="project" value="InterPro"/>
</dbReference>
<keyword evidence="13" id="KW-0547">Nucleotide-binding</keyword>
<dbReference type="GO" id="GO:0006650">
    <property type="term" value="P:glycerophospholipid metabolic process"/>
    <property type="evidence" value="ECO:0007669"/>
    <property type="project" value="UniProtKB-UniRule"/>
</dbReference>
<dbReference type="InterPro" id="IPR006109">
    <property type="entry name" value="G3P_DH_NAD-dep_C"/>
</dbReference>
<dbReference type="GO" id="GO:0141153">
    <property type="term" value="F:glycerol-3-phosphate dehydrogenase (NADP+) activity"/>
    <property type="evidence" value="ECO:0007669"/>
    <property type="project" value="RHEA"/>
</dbReference>
<comment type="catalytic activity">
    <reaction evidence="13">
        <text>sn-glycerol 3-phosphate + NAD(+) = dihydroxyacetone phosphate + NADH + H(+)</text>
        <dbReference type="Rhea" id="RHEA:11092"/>
        <dbReference type="ChEBI" id="CHEBI:15378"/>
        <dbReference type="ChEBI" id="CHEBI:57540"/>
        <dbReference type="ChEBI" id="CHEBI:57597"/>
        <dbReference type="ChEBI" id="CHEBI:57642"/>
        <dbReference type="ChEBI" id="CHEBI:57945"/>
        <dbReference type="EC" id="1.1.1.94"/>
    </reaction>
</comment>
<comment type="subcellular location">
    <subcellularLocation>
        <location evidence="13">Cytoplasm</location>
    </subcellularLocation>
</comment>
<keyword evidence="13" id="KW-0963">Cytoplasm</keyword>
<dbReference type="PIRSF" id="PIRSF000114">
    <property type="entry name" value="Glycerol-3-P_dh"/>
    <property type="match status" value="1"/>
</dbReference>
<keyword evidence="2 13" id="KW-0444">Lipid biosynthesis</keyword>
<evidence type="ECO:0000259" key="19">
    <source>
        <dbReference type="Pfam" id="PF07479"/>
    </source>
</evidence>
<dbReference type="RefSeq" id="WP_050669998.1">
    <property type="nucleotide sequence ID" value="NZ_LAIR01000002.1"/>
</dbReference>
<evidence type="ECO:0000256" key="12">
    <source>
        <dbReference type="ARBA" id="ARBA00080511"/>
    </source>
</evidence>
<feature type="binding site" evidence="16">
    <location>
        <begin position="8"/>
        <end position="13"/>
    </location>
    <ligand>
        <name>NAD(+)</name>
        <dbReference type="ChEBI" id="CHEBI:57540"/>
    </ligand>
</feature>
<keyword evidence="3 13" id="KW-0521">NADP</keyword>
<keyword evidence="6 13" id="KW-0443">Lipid metabolism</keyword>
<comment type="pathway">
    <text evidence="13">Membrane lipid metabolism; glycerophospholipid metabolism.</text>
</comment>
<dbReference type="Pfam" id="PF01210">
    <property type="entry name" value="NAD_Gly3P_dh_N"/>
    <property type="match status" value="1"/>
</dbReference>
<dbReference type="UniPathway" id="UPA00940"/>
<dbReference type="GO" id="GO:0141152">
    <property type="term" value="F:glycerol-3-phosphate dehydrogenase (NAD+) activity"/>
    <property type="evidence" value="ECO:0007669"/>
    <property type="project" value="RHEA"/>
</dbReference>
<dbReference type="Proteomes" id="UP000037397">
    <property type="component" value="Unassembled WGS sequence"/>
</dbReference>
<dbReference type="GO" id="GO:0008654">
    <property type="term" value="P:phospholipid biosynthetic process"/>
    <property type="evidence" value="ECO:0007669"/>
    <property type="project" value="UniProtKB-KW"/>
</dbReference>
<dbReference type="InterPro" id="IPR013328">
    <property type="entry name" value="6PGD_dom2"/>
</dbReference>
<dbReference type="EC" id="1.1.1.94" evidence="10 13"/>
<feature type="binding site" evidence="13">
    <location>
        <position position="281"/>
    </location>
    <ligand>
        <name>NADPH</name>
        <dbReference type="ChEBI" id="CHEBI:57783"/>
    </ligand>
</feature>
<evidence type="ECO:0000256" key="14">
    <source>
        <dbReference type="PIRSR" id="PIRSR000114-1"/>
    </source>
</evidence>
<feature type="binding site" evidence="13">
    <location>
        <position position="32"/>
    </location>
    <ligand>
        <name>NADPH</name>
        <dbReference type="ChEBI" id="CHEBI:57783"/>
    </ligand>
</feature>
<feature type="binding site" evidence="13">
    <location>
        <position position="136"/>
    </location>
    <ligand>
        <name>sn-glycerol 3-phosphate</name>
        <dbReference type="ChEBI" id="CHEBI:57597"/>
    </ligand>
</feature>
<feature type="binding site" evidence="16">
    <location>
        <position position="255"/>
    </location>
    <ligand>
        <name>NAD(+)</name>
        <dbReference type="ChEBI" id="CHEBI:57540"/>
    </ligand>
</feature>
<dbReference type="PROSITE" id="PS00957">
    <property type="entry name" value="NAD_G3PDH"/>
    <property type="match status" value="1"/>
</dbReference>
<evidence type="ECO:0000256" key="15">
    <source>
        <dbReference type="PIRSR" id="PIRSR000114-2"/>
    </source>
</evidence>
<dbReference type="InterPro" id="IPR006168">
    <property type="entry name" value="G3P_DH_NAD-dep"/>
</dbReference>
<feature type="active site" description="Proton acceptor" evidence="13 14">
    <location>
        <position position="191"/>
    </location>
</feature>
<evidence type="ECO:0000256" key="11">
    <source>
        <dbReference type="ARBA" id="ARBA00069372"/>
    </source>
</evidence>
<gene>
    <name evidence="13" type="primary">gpsA</name>
    <name evidence="20" type="ORF">VV01_11475</name>
</gene>
<keyword evidence="21" id="KW-1185">Reference proteome</keyword>
<evidence type="ECO:0000256" key="3">
    <source>
        <dbReference type="ARBA" id="ARBA00022857"/>
    </source>
</evidence>
<dbReference type="GO" id="GO:0005829">
    <property type="term" value="C:cytosol"/>
    <property type="evidence" value="ECO:0007669"/>
    <property type="project" value="TreeGrafter"/>
</dbReference>
<evidence type="ECO:0000256" key="2">
    <source>
        <dbReference type="ARBA" id="ARBA00022516"/>
    </source>
</evidence>
<feature type="binding site" evidence="13">
    <location>
        <position position="255"/>
    </location>
    <ligand>
        <name>NADPH</name>
        <dbReference type="ChEBI" id="CHEBI:57783"/>
    </ligand>
</feature>
<dbReference type="GO" id="GO:0046168">
    <property type="term" value="P:glycerol-3-phosphate catabolic process"/>
    <property type="evidence" value="ECO:0007669"/>
    <property type="project" value="InterPro"/>
</dbReference>
<keyword evidence="4 13" id="KW-0560">Oxidoreductase</keyword>
<evidence type="ECO:0000256" key="9">
    <source>
        <dbReference type="ARBA" id="ARBA00052716"/>
    </source>
</evidence>
<dbReference type="InterPro" id="IPR036291">
    <property type="entry name" value="NAD(P)-bd_dom_sf"/>
</dbReference>
<dbReference type="Gene3D" id="1.10.1040.10">
    <property type="entry name" value="N-(1-d-carboxylethyl)-l-norvaline Dehydrogenase, domain 2"/>
    <property type="match status" value="1"/>
</dbReference>
<comment type="caution">
    <text evidence="13">Lacks conserved residue(s) required for the propagation of feature annotation.</text>
</comment>
<keyword evidence="7 13" id="KW-0594">Phospholipid biosynthesis</keyword>
<keyword evidence="8 13" id="KW-1208">Phospholipid metabolism</keyword>
<dbReference type="AlphaFoldDB" id="A0A0L6CIR5"/>
<evidence type="ECO:0000256" key="1">
    <source>
        <dbReference type="ARBA" id="ARBA00011009"/>
    </source>
</evidence>
<dbReference type="PRINTS" id="PR00077">
    <property type="entry name" value="GPDHDRGNASE"/>
</dbReference>
<dbReference type="STRING" id="1631356.VV01_11475"/>
<dbReference type="SUPFAM" id="SSF51735">
    <property type="entry name" value="NAD(P)-binding Rossmann-fold domains"/>
    <property type="match status" value="1"/>
</dbReference>
<comment type="function">
    <text evidence="13">Catalyzes the reduction of the glycolytic intermediate dihydroxyacetone phosphate (DHAP) to sn-glycerol 3-phosphate (G3P), the key precursor for phospholipid synthesis.</text>
</comment>
<sequence>MTRVTVFGSGSWGTAYAAVLADAGCDVTMWCRRAEVAEEISSEHTNRGYLADLVLPQTVRATHDPHEAGEGADICVLAVPSQTLRDNLGSWGDVLGAESVVVSLMKGIELGTTKRMSEVIHDAASVDPSRIVVVSGPNLAPEIAAKQPAAAVVASTGKLARAKVAEASATPYFRPYTNGDVVGTEIGGAVKNVIALAVGMAKGMGMGDNSMASLLTRGLAETARFGVRLGADPQTFLGLAGVGDMVATCASPLSRNYSFGFKLGQGMTVEEVVADTRQTAEGVKSCESILALARQVGADVPIVEAVEAVVHEGRNPKDLVGLLMTRALKHERS</sequence>
<dbReference type="GO" id="GO:0005975">
    <property type="term" value="P:carbohydrate metabolic process"/>
    <property type="evidence" value="ECO:0007669"/>
    <property type="project" value="InterPro"/>
</dbReference>
<dbReference type="Pfam" id="PF07479">
    <property type="entry name" value="NAD_Gly3P_dh_C"/>
    <property type="match status" value="1"/>
</dbReference>
<proteinExistence type="inferred from homology"/>
<dbReference type="Gene3D" id="3.40.50.720">
    <property type="entry name" value="NAD(P)-binding Rossmann-like Domain"/>
    <property type="match status" value="1"/>
</dbReference>
<reference evidence="21" key="1">
    <citation type="submission" date="2015-03" db="EMBL/GenBank/DDBJ databases">
        <title>Luteipulveratus halotolerans sp. nov., a novel actinobacterium (Dermacoccaceae) from Sarawak, Malaysia.</title>
        <authorList>
            <person name="Juboi H."/>
            <person name="Basik A."/>
            <person name="Shamsul S.S."/>
            <person name="Arnold P."/>
            <person name="Schmitt E.K."/>
            <person name="Sanglier J.-J."/>
            <person name="Yeo T."/>
        </authorList>
    </citation>
    <scope>NUCLEOTIDE SEQUENCE [LARGE SCALE GENOMIC DNA]</scope>
    <source>
        <strain evidence="21">C296001</strain>
    </source>
</reference>
<organism evidence="20 21">
    <name type="scientific">Luteipulveratus halotolerans</name>
    <dbReference type="NCBI Taxonomy" id="1631356"/>
    <lineage>
        <taxon>Bacteria</taxon>
        <taxon>Bacillati</taxon>
        <taxon>Actinomycetota</taxon>
        <taxon>Actinomycetes</taxon>
        <taxon>Micrococcales</taxon>
        <taxon>Dermacoccaceae</taxon>
        <taxon>Luteipulveratus</taxon>
    </lineage>
</organism>
<evidence type="ECO:0000256" key="17">
    <source>
        <dbReference type="RuleBase" id="RU000437"/>
    </source>
</evidence>
<feature type="binding site" evidence="13">
    <location>
        <position position="12"/>
    </location>
    <ligand>
        <name>NADPH</name>
        <dbReference type="ChEBI" id="CHEBI:57783"/>
    </ligand>
</feature>
<feature type="domain" description="Glycerol-3-phosphate dehydrogenase NAD-dependent N-terminal" evidence="18">
    <location>
        <begin position="4"/>
        <end position="156"/>
    </location>
</feature>
<evidence type="ECO:0000313" key="20">
    <source>
        <dbReference type="EMBL" id="KNX37624.1"/>
    </source>
</evidence>
<feature type="binding site" evidence="13">
    <location>
        <position position="33"/>
    </location>
    <ligand>
        <name>NADPH</name>
        <dbReference type="ChEBI" id="CHEBI:57783"/>
    </ligand>
</feature>
<evidence type="ECO:0000256" key="4">
    <source>
        <dbReference type="ARBA" id="ARBA00023002"/>
    </source>
</evidence>
<evidence type="ECO:0000256" key="6">
    <source>
        <dbReference type="ARBA" id="ARBA00023098"/>
    </source>
</evidence>
<dbReference type="EMBL" id="LAIR01000002">
    <property type="protein sequence ID" value="KNX37624.1"/>
    <property type="molecule type" value="Genomic_DNA"/>
</dbReference>
<feature type="binding site" evidence="13">
    <location>
        <position position="254"/>
    </location>
    <ligand>
        <name>sn-glycerol 3-phosphate</name>
        <dbReference type="ChEBI" id="CHEBI:57597"/>
    </ligand>
</feature>
<evidence type="ECO:0000256" key="13">
    <source>
        <dbReference type="HAMAP-Rule" id="MF_00394"/>
    </source>
</evidence>
<dbReference type="InterPro" id="IPR011128">
    <property type="entry name" value="G3P_DH_NAD-dep_N"/>
</dbReference>
<feature type="binding site" evidence="13">
    <location>
        <position position="106"/>
    </location>
    <ligand>
        <name>NADPH</name>
        <dbReference type="ChEBI" id="CHEBI:57783"/>
    </ligand>
</feature>
<dbReference type="FunFam" id="3.40.50.720:FF:000019">
    <property type="entry name" value="Glycerol-3-phosphate dehydrogenase [NAD(P)+]"/>
    <property type="match status" value="1"/>
</dbReference>
<dbReference type="HAMAP" id="MF_00394">
    <property type="entry name" value="NAD_Glyc3P_dehydrog"/>
    <property type="match status" value="1"/>
</dbReference>
<evidence type="ECO:0000256" key="7">
    <source>
        <dbReference type="ARBA" id="ARBA00023209"/>
    </source>
</evidence>
<dbReference type="GO" id="GO:0046167">
    <property type="term" value="P:glycerol-3-phosphate biosynthetic process"/>
    <property type="evidence" value="ECO:0007669"/>
    <property type="project" value="UniProtKB-UniRule"/>
</dbReference>
<dbReference type="SUPFAM" id="SSF48179">
    <property type="entry name" value="6-phosphogluconate dehydrogenase C-terminal domain-like"/>
    <property type="match status" value="1"/>
</dbReference>
<accession>A0A0L6CIR5</accession>
<feature type="binding site" evidence="13">
    <location>
        <position position="256"/>
    </location>
    <ligand>
        <name>sn-glycerol 3-phosphate</name>
        <dbReference type="ChEBI" id="CHEBI:57597"/>
    </ligand>
</feature>
<feature type="binding site" evidence="13">
    <location>
        <position position="140"/>
    </location>
    <ligand>
        <name>NADPH</name>
        <dbReference type="ChEBI" id="CHEBI:57783"/>
    </ligand>
</feature>
<keyword evidence="5 13" id="KW-0520">NAD</keyword>
<dbReference type="InterPro" id="IPR008927">
    <property type="entry name" value="6-PGluconate_DH-like_C_sf"/>
</dbReference>
<comment type="caution">
    <text evidence="20">The sequence shown here is derived from an EMBL/GenBank/DDBJ whole genome shotgun (WGS) entry which is preliminary data.</text>
</comment>
<feature type="binding site" evidence="13">
    <location>
        <position position="255"/>
    </location>
    <ligand>
        <name>sn-glycerol 3-phosphate</name>
        <dbReference type="ChEBI" id="CHEBI:57597"/>
    </ligand>
</feature>
<evidence type="ECO:0000256" key="8">
    <source>
        <dbReference type="ARBA" id="ARBA00023264"/>
    </source>
</evidence>
<dbReference type="PATRIC" id="fig|1631356.3.peg.2244"/>